<keyword evidence="3" id="KW-1185">Reference proteome</keyword>
<dbReference type="STRING" id="1774968.AUC68_13625"/>
<dbReference type="EMBL" id="LPWG01000003">
    <property type="protein sequence ID" value="ODS00955.1"/>
    <property type="molecule type" value="Genomic_DNA"/>
</dbReference>
<keyword evidence="1" id="KW-0472">Membrane</keyword>
<proteinExistence type="predicted"/>
<evidence type="ECO:0000256" key="1">
    <source>
        <dbReference type="SAM" id="Phobius"/>
    </source>
</evidence>
<name>A0A1E3W559_9HYPH</name>
<reference evidence="2 3" key="1">
    <citation type="journal article" date="2016" name="Environ. Microbiol.">
        <title>New Methyloceanibacter diversity from North Sea sediments includes methanotroph containing solely the soluble methane monooxygenase.</title>
        <authorList>
            <person name="Vekeman B."/>
            <person name="Kerckhof F.M."/>
            <person name="Cremers G."/>
            <person name="de Vos P."/>
            <person name="Vandamme P."/>
            <person name="Boon N."/>
            <person name="Op den Camp H.J."/>
            <person name="Heylen K."/>
        </authorList>
    </citation>
    <scope>NUCLEOTIDE SEQUENCE [LARGE SCALE GENOMIC DNA]</scope>
    <source>
        <strain evidence="2 3">R-67174</strain>
    </source>
</reference>
<dbReference type="RefSeq" id="WP_069436220.1">
    <property type="nucleotide sequence ID" value="NZ_LPWG01000003.1"/>
</dbReference>
<feature type="transmembrane region" description="Helical" evidence="1">
    <location>
        <begin position="20"/>
        <end position="38"/>
    </location>
</feature>
<keyword evidence="1" id="KW-0812">Transmembrane</keyword>
<dbReference type="AlphaFoldDB" id="A0A1E3W559"/>
<evidence type="ECO:0000313" key="2">
    <source>
        <dbReference type="EMBL" id="ODS00955.1"/>
    </source>
</evidence>
<evidence type="ECO:0000313" key="3">
    <source>
        <dbReference type="Proteomes" id="UP000094501"/>
    </source>
</evidence>
<protein>
    <submittedName>
        <fullName evidence="2">Uncharacterized protein</fullName>
    </submittedName>
</protein>
<feature type="transmembrane region" description="Helical" evidence="1">
    <location>
        <begin position="59"/>
        <end position="81"/>
    </location>
</feature>
<accession>A0A1E3W559</accession>
<keyword evidence="1" id="KW-1133">Transmembrane helix</keyword>
<sequence length="97" mass="9867">MAGFVGTVLALIALGAGQGLVYAVVVAIPAAVLVHLILQSRTVPDPANKAKQIVAWYPIGRLVAAAAVMAGLIAGLMVLSLGPDMAGYQPPSTRCCR</sequence>
<gene>
    <name evidence="2" type="ORF">AUC68_13625</name>
</gene>
<dbReference type="Proteomes" id="UP000094501">
    <property type="component" value="Unassembled WGS sequence"/>
</dbReference>
<organism evidence="2 3">
    <name type="scientific">Methyloceanibacter methanicus</name>
    <dbReference type="NCBI Taxonomy" id="1774968"/>
    <lineage>
        <taxon>Bacteria</taxon>
        <taxon>Pseudomonadati</taxon>
        <taxon>Pseudomonadota</taxon>
        <taxon>Alphaproteobacteria</taxon>
        <taxon>Hyphomicrobiales</taxon>
        <taxon>Hyphomicrobiaceae</taxon>
        <taxon>Methyloceanibacter</taxon>
    </lineage>
</organism>
<comment type="caution">
    <text evidence="2">The sequence shown here is derived from an EMBL/GenBank/DDBJ whole genome shotgun (WGS) entry which is preliminary data.</text>
</comment>